<sequence>MRVWDGLGGLAWLARGFGAELQRLGDDRRGPGISQLLRERRFCFVEPDGSIGGMLLCWDMQVMVLQVRETSFSIQIQFKLKMKEDPCWLTFVYLSTELPKRMEQWQCLITDKEGWGEEWCIIGDWNDLHLQENKSGGRPRSLRSLVPFQTFISDMGMTELSMKGHKYTWCNNRENEGIVEEKLDNAFGSMGWMIRYPLSQFTNIYRSASDHGMLLLKAKENTVKSNMRFTFDKRWATREGVRDIVSKAWAQSHLGTPFFKLKEQVKVTRVALSKWSQTFGTNNKRKIKQLTLKLEEMRSIGEGKNWEE</sequence>
<evidence type="ECO:0000313" key="2">
    <source>
        <dbReference type="Proteomes" id="UP000325081"/>
    </source>
</evidence>
<organism evidence="1 2">
    <name type="scientific">Striga asiatica</name>
    <name type="common">Asiatic witchweed</name>
    <name type="synonym">Buchnera asiatica</name>
    <dbReference type="NCBI Taxonomy" id="4170"/>
    <lineage>
        <taxon>Eukaryota</taxon>
        <taxon>Viridiplantae</taxon>
        <taxon>Streptophyta</taxon>
        <taxon>Embryophyta</taxon>
        <taxon>Tracheophyta</taxon>
        <taxon>Spermatophyta</taxon>
        <taxon>Magnoliopsida</taxon>
        <taxon>eudicotyledons</taxon>
        <taxon>Gunneridae</taxon>
        <taxon>Pentapetalae</taxon>
        <taxon>asterids</taxon>
        <taxon>lamiids</taxon>
        <taxon>Lamiales</taxon>
        <taxon>Orobanchaceae</taxon>
        <taxon>Buchnereae</taxon>
        <taxon>Striga</taxon>
    </lineage>
</organism>
<dbReference type="Gene3D" id="3.60.10.10">
    <property type="entry name" value="Endonuclease/exonuclease/phosphatase"/>
    <property type="match status" value="1"/>
</dbReference>
<dbReference type="InterPro" id="IPR036691">
    <property type="entry name" value="Endo/exonu/phosph_ase_sf"/>
</dbReference>
<dbReference type="OrthoDB" id="1748181at2759"/>
<dbReference type="PANTHER" id="PTHR33710:SF62">
    <property type="entry name" value="DUF4283 DOMAIN PROTEIN"/>
    <property type="match status" value="1"/>
</dbReference>
<keyword evidence="2" id="KW-1185">Reference proteome</keyword>
<dbReference type="SUPFAM" id="SSF56219">
    <property type="entry name" value="DNase I-like"/>
    <property type="match status" value="1"/>
</dbReference>
<proteinExistence type="predicted"/>
<dbReference type="EMBL" id="BKCP01004283">
    <property type="protein sequence ID" value="GER29796.1"/>
    <property type="molecule type" value="Genomic_DNA"/>
</dbReference>
<accession>A0A5A7PB99</accession>
<dbReference type="Proteomes" id="UP000325081">
    <property type="component" value="Unassembled WGS sequence"/>
</dbReference>
<name>A0A5A7PB99_STRAF</name>
<evidence type="ECO:0000313" key="1">
    <source>
        <dbReference type="EMBL" id="GER29796.1"/>
    </source>
</evidence>
<reference evidence="2" key="1">
    <citation type="journal article" date="2019" name="Curr. Biol.">
        <title>Genome Sequence of Striga asiatica Provides Insight into the Evolution of Plant Parasitism.</title>
        <authorList>
            <person name="Yoshida S."/>
            <person name="Kim S."/>
            <person name="Wafula E.K."/>
            <person name="Tanskanen J."/>
            <person name="Kim Y.M."/>
            <person name="Honaas L."/>
            <person name="Yang Z."/>
            <person name="Spallek T."/>
            <person name="Conn C.E."/>
            <person name="Ichihashi Y."/>
            <person name="Cheong K."/>
            <person name="Cui S."/>
            <person name="Der J.P."/>
            <person name="Gundlach H."/>
            <person name="Jiao Y."/>
            <person name="Hori C."/>
            <person name="Ishida J.K."/>
            <person name="Kasahara H."/>
            <person name="Kiba T."/>
            <person name="Kim M.S."/>
            <person name="Koo N."/>
            <person name="Laohavisit A."/>
            <person name="Lee Y.H."/>
            <person name="Lumba S."/>
            <person name="McCourt P."/>
            <person name="Mortimer J.C."/>
            <person name="Mutuku J.M."/>
            <person name="Nomura T."/>
            <person name="Sasaki-Sekimoto Y."/>
            <person name="Seto Y."/>
            <person name="Wang Y."/>
            <person name="Wakatake T."/>
            <person name="Sakakibara H."/>
            <person name="Demura T."/>
            <person name="Yamaguchi S."/>
            <person name="Yoneyama K."/>
            <person name="Manabe R.I."/>
            <person name="Nelson D.C."/>
            <person name="Schulman A.H."/>
            <person name="Timko M.P."/>
            <person name="dePamphilis C.W."/>
            <person name="Choi D."/>
            <person name="Shirasu K."/>
        </authorList>
    </citation>
    <scope>NUCLEOTIDE SEQUENCE [LARGE SCALE GENOMIC DNA]</scope>
    <source>
        <strain evidence="2">cv. UVA1</strain>
    </source>
</reference>
<comment type="caution">
    <text evidence="1">The sequence shown here is derived from an EMBL/GenBank/DDBJ whole genome shotgun (WGS) entry which is preliminary data.</text>
</comment>
<protein>
    <submittedName>
        <fullName evidence="1">DNAse I-like superfamily protein</fullName>
    </submittedName>
</protein>
<dbReference type="AlphaFoldDB" id="A0A5A7PB99"/>
<dbReference type="PANTHER" id="PTHR33710">
    <property type="entry name" value="BNAC02G09200D PROTEIN"/>
    <property type="match status" value="1"/>
</dbReference>
<gene>
    <name evidence="1" type="ORF">STAS_05695</name>
</gene>